<evidence type="ECO:0008006" key="5">
    <source>
        <dbReference type="Google" id="ProtNLM"/>
    </source>
</evidence>
<feature type="signal peptide" evidence="2">
    <location>
        <begin position="1"/>
        <end position="26"/>
    </location>
</feature>
<feature type="region of interest" description="Disordered" evidence="1">
    <location>
        <begin position="31"/>
        <end position="59"/>
    </location>
</feature>
<keyword evidence="2" id="KW-0732">Signal</keyword>
<proteinExistence type="predicted"/>
<dbReference type="PROSITE" id="PS51257">
    <property type="entry name" value="PROKAR_LIPOPROTEIN"/>
    <property type="match status" value="1"/>
</dbReference>
<sequence>MIRTRTRTRTLSTLVFAGILALGLSACDGAENTPTASPTSAAPTASGSPTPTATPMPTATVAPVTLPTDCAALGTEQSRAAVLDGLGFQGGDYTQFVRPVPANATLALGCDWFAGDATGLLVLISTAPASDVAAAAAALPADGFTCTTDDFGAPVCQKTTPNSQYPVDVVETVVAREGVWVFMETSNLDGTPLLSDIVDGIFGITNGQ</sequence>
<feature type="chain" id="PRO_5047355636" description="DUF3558 domain-containing protein" evidence="2">
    <location>
        <begin position="27"/>
        <end position="208"/>
    </location>
</feature>
<evidence type="ECO:0000313" key="4">
    <source>
        <dbReference type="Proteomes" id="UP001500596"/>
    </source>
</evidence>
<evidence type="ECO:0000313" key="3">
    <source>
        <dbReference type="EMBL" id="GAA1675675.1"/>
    </source>
</evidence>
<gene>
    <name evidence="3" type="ORF">GCM10009807_19600</name>
</gene>
<protein>
    <recommendedName>
        <fullName evidence="5">DUF3558 domain-containing protein</fullName>
    </recommendedName>
</protein>
<name>A0ABN2GRN0_9MICO</name>
<organism evidence="3 4">
    <name type="scientific">Microbacterium lacus</name>
    <dbReference type="NCBI Taxonomy" id="415217"/>
    <lineage>
        <taxon>Bacteria</taxon>
        <taxon>Bacillati</taxon>
        <taxon>Actinomycetota</taxon>
        <taxon>Actinomycetes</taxon>
        <taxon>Micrococcales</taxon>
        <taxon>Microbacteriaceae</taxon>
        <taxon>Microbacterium</taxon>
    </lineage>
</organism>
<evidence type="ECO:0000256" key="1">
    <source>
        <dbReference type="SAM" id="MobiDB-lite"/>
    </source>
</evidence>
<dbReference type="EMBL" id="BAAAPK010000001">
    <property type="protein sequence ID" value="GAA1675675.1"/>
    <property type="molecule type" value="Genomic_DNA"/>
</dbReference>
<keyword evidence="4" id="KW-1185">Reference proteome</keyword>
<accession>A0ABN2GRN0</accession>
<dbReference type="RefSeq" id="WP_344054031.1">
    <property type="nucleotide sequence ID" value="NZ_BAAAPK010000001.1"/>
</dbReference>
<evidence type="ECO:0000256" key="2">
    <source>
        <dbReference type="SAM" id="SignalP"/>
    </source>
</evidence>
<feature type="compositionally biased region" description="Low complexity" evidence="1">
    <location>
        <begin position="33"/>
        <end position="59"/>
    </location>
</feature>
<reference evidence="3 4" key="1">
    <citation type="journal article" date="2019" name="Int. J. Syst. Evol. Microbiol.">
        <title>The Global Catalogue of Microorganisms (GCM) 10K type strain sequencing project: providing services to taxonomists for standard genome sequencing and annotation.</title>
        <authorList>
            <consortium name="The Broad Institute Genomics Platform"/>
            <consortium name="The Broad Institute Genome Sequencing Center for Infectious Disease"/>
            <person name="Wu L."/>
            <person name="Ma J."/>
        </authorList>
    </citation>
    <scope>NUCLEOTIDE SEQUENCE [LARGE SCALE GENOMIC DNA]</scope>
    <source>
        <strain evidence="3 4">JCM 15575</strain>
    </source>
</reference>
<comment type="caution">
    <text evidence="3">The sequence shown here is derived from an EMBL/GenBank/DDBJ whole genome shotgun (WGS) entry which is preliminary data.</text>
</comment>
<dbReference type="Proteomes" id="UP001500596">
    <property type="component" value="Unassembled WGS sequence"/>
</dbReference>